<dbReference type="Pfam" id="PF00591">
    <property type="entry name" value="Glycos_transf_3"/>
    <property type="match status" value="1"/>
</dbReference>
<dbReference type="InterPro" id="IPR000312">
    <property type="entry name" value="Glycosyl_Trfase_fam3"/>
</dbReference>
<dbReference type="AlphaFoldDB" id="A0A139SLV8"/>
<proteinExistence type="inferred from homology"/>
<dbReference type="RefSeq" id="WP_068630250.1">
    <property type="nucleotide sequence ID" value="NZ_LSZQ01000046.1"/>
</dbReference>
<reference evidence="7" key="1">
    <citation type="submission" date="2016-02" db="EMBL/GenBank/DDBJ databases">
        <authorList>
            <person name="Sanders J.G."/>
            <person name="Lin J.Y."/>
            <person name="Wertz J.T."/>
            <person name="Russell J.A."/>
            <person name="Moreau C.S."/>
            <person name="Powell S."/>
        </authorList>
    </citation>
    <scope>NUCLEOTIDE SEQUENCE [LARGE SCALE GENOMIC DNA]</scope>
    <source>
        <strain evidence="7">CAG34</strain>
    </source>
</reference>
<comment type="function">
    <text evidence="3">Catalyzes the transfer of the phosphoribosyl group of 5-phosphorylribose-1-pyrophosphate (PRPP) to anthranilate to yield N-(5'-phosphoribosyl)-anthranilate (PRA).</text>
</comment>
<dbReference type="NCBIfam" id="TIGR01245">
    <property type="entry name" value="trpD"/>
    <property type="match status" value="1"/>
</dbReference>
<feature type="binding site" evidence="3">
    <location>
        <position position="170"/>
    </location>
    <ligand>
        <name>anthranilate</name>
        <dbReference type="ChEBI" id="CHEBI:16567"/>
        <label>2</label>
    </ligand>
</feature>
<comment type="cofactor">
    <cofactor evidence="3">
        <name>Mg(2+)</name>
        <dbReference type="ChEBI" id="CHEBI:18420"/>
    </cofactor>
    <text evidence="3">Binds 2 magnesium ions per monomer.</text>
</comment>
<protein>
    <recommendedName>
        <fullName evidence="3">Anthranilate phosphoribosyltransferase</fullName>
        <ecNumber evidence="3">2.4.2.18</ecNumber>
    </recommendedName>
</protein>
<dbReference type="EC" id="2.4.2.18" evidence="3"/>
<name>A0A139SLV8_9BACT</name>
<comment type="pathway">
    <text evidence="3">Amino-acid biosynthesis; L-tryptophan biosynthesis; L-tryptophan from chorismate: step 2/5.</text>
</comment>
<dbReference type="OrthoDB" id="9806430at2"/>
<feature type="domain" description="Glycosyl transferase family 3 N-terminal" evidence="5">
    <location>
        <begin position="5"/>
        <end position="67"/>
    </location>
</feature>
<comment type="caution">
    <text evidence="6">The sequence shown here is derived from an EMBL/GenBank/DDBJ whole genome shotgun (WGS) entry which is preliminary data.</text>
</comment>
<evidence type="ECO:0000313" key="7">
    <source>
        <dbReference type="Proteomes" id="UP000070058"/>
    </source>
</evidence>
<dbReference type="Gene3D" id="1.20.970.10">
    <property type="entry name" value="Transferase, Pyrimidine Nucleoside Phosphorylase, Chain C"/>
    <property type="match status" value="1"/>
</dbReference>
<dbReference type="InterPro" id="IPR017459">
    <property type="entry name" value="Glycosyl_Trfase_fam3_N_dom"/>
</dbReference>
<sequence length="349" mass="36873">MPILKELTAQLLEGAELSAEQVEAATQALESPEVPDFEKADFLSALSEKGETAGEIAAFARAFRRRALDPGMQDWAARAIDIVGTGGDHSGGFNISSLVVLTLAAAGVPAMKHGNRGITSKCGSADLLAALGVDLFAPPAVLRRAMEELGFVFFFAPNFHPAFKHITPVRKTLAGQGKRTVFNILGPLINPGRPAHVLLGSFSKTWVPRLAAALAALEPQAGLVVHGVISEGKGIDEVTTATRNRVVGVGRAAAIDATWEPEHYGLQPASFADLQGGDLAQNLAIVEALLAGKAPRGLEDTVVLNAAISLWLVGKTKTVEDGLEPARELLLGGAVRRKIEDTRQFYRNA</sequence>
<dbReference type="Gene3D" id="3.40.1030.10">
    <property type="entry name" value="Nucleoside phosphorylase/phosphoribosyltransferase catalytic domain"/>
    <property type="match status" value="1"/>
</dbReference>
<feature type="binding site" evidence="3">
    <location>
        <position position="236"/>
    </location>
    <ligand>
        <name>Mg(2+)</name>
        <dbReference type="ChEBI" id="CHEBI:18420"/>
        <label>2</label>
    </ligand>
</feature>
<dbReference type="InterPro" id="IPR036320">
    <property type="entry name" value="Glycosyl_Trfase_fam3_N_dom_sf"/>
</dbReference>
<feature type="binding site" evidence="3">
    <location>
        <position position="124"/>
    </location>
    <ligand>
        <name>5-phospho-alpha-D-ribose 1-diphosphate</name>
        <dbReference type="ChEBI" id="CHEBI:58017"/>
    </ligand>
</feature>
<dbReference type="SUPFAM" id="SSF52418">
    <property type="entry name" value="Nucleoside phosphorylase/phosphoribosyltransferase catalytic domain"/>
    <property type="match status" value="1"/>
</dbReference>
<dbReference type="SUPFAM" id="SSF47648">
    <property type="entry name" value="Nucleoside phosphorylase/phosphoribosyltransferase N-terminal domain"/>
    <property type="match status" value="1"/>
</dbReference>
<gene>
    <name evidence="3" type="primary">trpD</name>
    <name evidence="6" type="ORF">AXK11_06010</name>
</gene>
<feature type="binding site" evidence="3">
    <location>
        <position position="96"/>
    </location>
    <ligand>
        <name>Mg(2+)</name>
        <dbReference type="ChEBI" id="CHEBI:18420"/>
        <label>1</label>
    </ligand>
</feature>
<organism evidence="6 7">
    <name type="scientific">Cephaloticoccus primus</name>
    <dbReference type="NCBI Taxonomy" id="1548207"/>
    <lineage>
        <taxon>Bacteria</taxon>
        <taxon>Pseudomonadati</taxon>
        <taxon>Verrucomicrobiota</taxon>
        <taxon>Opitutia</taxon>
        <taxon>Opitutales</taxon>
        <taxon>Opitutaceae</taxon>
        <taxon>Cephaloticoccus</taxon>
    </lineage>
</organism>
<feature type="binding site" evidence="3">
    <location>
        <begin position="87"/>
        <end position="88"/>
    </location>
    <ligand>
        <name>5-phospho-alpha-D-ribose 1-diphosphate</name>
        <dbReference type="ChEBI" id="CHEBI:58017"/>
    </ligand>
</feature>
<keyword evidence="2 3" id="KW-0808">Transferase</keyword>
<dbReference type="HAMAP" id="MF_00211">
    <property type="entry name" value="TrpD"/>
    <property type="match status" value="1"/>
</dbReference>
<comment type="catalytic activity">
    <reaction evidence="3">
        <text>N-(5-phospho-beta-D-ribosyl)anthranilate + diphosphate = 5-phospho-alpha-D-ribose 1-diphosphate + anthranilate</text>
        <dbReference type="Rhea" id="RHEA:11768"/>
        <dbReference type="ChEBI" id="CHEBI:16567"/>
        <dbReference type="ChEBI" id="CHEBI:18277"/>
        <dbReference type="ChEBI" id="CHEBI:33019"/>
        <dbReference type="ChEBI" id="CHEBI:58017"/>
        <dbReference type="EC" id="2.4.2.18"/>
    </reaction>
</comment>
<dbReference type="InterPro" id="IPR005940">
    <property type="entry name" value="Anthranilate_Pribosyl_Tfrase"/>
</dbReference>
<feature type="binding site" evidence="3">
    <location>
        <position position="84"/>
    </location>
    <ligand>
        <name>5-phospho-alpha-D-ribose 1-diphosphate</name>
        <dbReference type="ChEBI" id="CHEBI:58017"/>
    </ligand>
</feature>
<comment type="subunit">
    <text evidence="3">Homodimer.</text>
</comment>
<feature type="binding site" evidence="3">
    <location>
        <position position="84"/>
    </location>
    <ligand>
        <name>anthranilate</name>
        <dbReference type="ChEBI" id="CHEBI:16567"/>
        <label>1</label>
    </ligand>
</feature>
<dbReference type="GO" id="GO:0005829">
    <property type="term" value="C:cytosol"/>
    <property type="evidence" value="ECO:0007669"/>
    <property type="project" value="TreeGrafter"/>
</dbReference>
<dbReference type="GO" id="GO:0000287">
    <property type="term" value="F:magnesium ion binding"/>
    <property type="evidence" value="ECO:0007669"/>
    <property type="project" value="UniProtKB-UniRule"/>
</dbReference>
<dbReference type="PANTHER" id="PTHR43285:SF2">
    <property type="entry name" value="ANTHRANILATE PHOSPHORIBOSYLTRANSFERASE"/>
    <property type="match status" value="1"/>
</dbReference>
<keyword evidence="7" id="KW-1185">Reference proteome</keyword>
<keyword evidence="3" id="KW-0822">Tryptophan biosynthesis</keyword>
<feature type="binding site" evidence="3">
    <location>
        <position position="115"/>
    </location>
    <ligand>
        <name>anthranilate</name>
        <dbReference type="ChEBI" id="CHEBI:16567"/>
        <label>1</label>
    </ligand>
</feature>
<dbReference type="InterPro" id="IPR035902">
    <property type="entry name" value="Nuc_phospho_transferase"/>
</dbReference>
<accession>A0A139SLV8</accession>
<keyword evidence="3" id="KW-0028">Amino-acid biosynthesis</keyword>
<feature type="binding site" evidence="3">
    <location>
        <begin position="112"/>
        <end position="120"/>
    </location>
    <ligand>
        <name>5-phospho-alpha-D-ribose 1-diphosphate</name>
        <dbReference type="ChEBI" id="CHEBI:58017"/>
    </ligand>
</feature>
<evidence type="ECO:0000256" key="3">
    <source>
        <dbReference type="HAMAP-Rule" id="MF_00211"/>
    </source>
</evidence>
<dbReference type="STRING" id="1548207.AXK11_06010"/>
<evidence type="ECO:0000313" key="6">
    <source>
        <dbReference type="EMBL" id="KXU35543.1"/>
    </source>
</evidence>
<comment type="similarity">
    <text evidence="3">Belongs to the anthranilate phosphoribosyltransferase family.</text>
</comment>
<feature type="binding site" evidence="3">
    <location>
        <begin position="94"/>
        <end position="97"/>
    </location>
    <ligand>
        <name>5-phospho-alpha-D-ribose 1-diphosphate</name>
        <dbReference type="ChEBI" id="CHEBI:58017"/>
    </ligand>
</feature>
<keyword evidence="3" id="KW-0057">Aromatic amino acid biosynthesis</keyword>
<dbReference type="PANTHER" id="PTHR43285">
    <property type="entry name" value="ANTHRANILATE PHOSPHORIBOSYLTRANSFERASE"/>
    <property type="match status" value="1"/>
</dbReference>
<keyword evidence="3" id="KW-0460">Magnesium</keyword>
<feature type="binding site" evidence="3">
    <location>
        <position position="237"/>
    </location>
    <ligand>
        <name>Mg(2+)</name>
        <dbReference type="ChEBI" id="CHEBI:18420"/>
        <label>2</label>
    </ligand>
</feature>
<dbReference type="GO" id="GO:0000162">
    <property type="term" value="P:L-tryptophan biosynthetic process"/>
    <property type="evidence" value="ECO:0007669"/>
    <property type="project" value="UniProtKB-UniRule"/>
</dbReference>
<dbReference type="UniPathway" id="UPA00035">
    <property type="reaction ID" value="UER00041"/>
</dbReference>
<keyword evidence="3" id="KW-0479">Metal-binding</keyword>
<feature type="binding site" evidence="3">
    <location>
        <position position="237"/>
    </location>
    <ligand>
        <name>Mg(2+)</name>
        <dbReference type="ChEBI" id="CHEBI:18420"/>
        <label>1</label>
    </ligand>
</feature>
<dbReference type="EMBL" id="LSZQ01000046">
    <property type="protein sequence ID" value="KXU35543.1"/>
    <property type="molecule type" value="Genomic_DNA"/>
</dbReference>
<feature type="domain" description="Glycosyl transferase family 3" evidence="4">
    <location>
        <begin position="78"/>
        <end position="334"/>
    </location>
</feature>
<keyword evidence="1 3" id="KW-0328">Glycosyltransferase</keyword>
<evidence type="ECO:0000256" key="1">
    <source>
        <dbReference type="ARBA" id="ARBA00022676"/>
    </source>
</evidence>
<dbReference type="Proteomes" id="UP000070058">
    <property type="component" value="Unassembled WGS sequence"/>
</dbReference>
<evidence type="ECO:0000259" key="5">
    <source>
        <dbReference type="Pfam" id="PF02885"/>
    </source>
</evidence>
<evidence type="ECO:0000256" key="2">
    <source>
        <dbReference type="ARBA" id="ARBA00022679"/>
    </source>
</evidence>
<comment type="caution">
    <text evidence="3">Lacks conserved residue(s) required for the propagation of feature annotation.</text>
</comment>
<dbReference type="GO" id="GO:0004048">
    <property type="term" value="F:anthranilate phosphoribosyltransferase activity"/>
    <property type="evidence" value="ECO:0007669"/>
    <property type="project" value="UniProtKB-UniRule"/>
</dbReference>
<evidence type="ECO:0000259" key="4">
    <source>
        <dbReference type="Pfam" id="PF00591"/>
    </source>
</evidence>
<dbReference type="Pfam" id="PF02885">
    <property type="entry name" value="Glycos_trans_3N"/>
    <property type="match status" value="1"/>
</dbReference>